<evidence type="ECO:0000313" key="13">
    <source>
        <dbReference type="Proteomes" id="UP000177528"/>
    </source>
</evidence>
<evidence type="ECO:0000256" key="3">
    <source>
        <dbReference type="ARBA" id="ARBA00012737"/>
    </source>
</evidence>
<dbReference type="PROSITE" id="PS51278">
    <property type="entry name" value="GATASE_TYPE_2"/>
    <property type="match status" value="1"/>
</dbReference>
<dbReference type="Pfam" id="PF00733">
    <property type="entry name" value="Asn_synthase"/>
    <property type="match status" value="1"/>
</dbReference>
<accession>A0A1G1X0Q1</accession>
<dbReference type="InterPro" id="IPR033738">
    <property type="entry name" value="AsnB_N"/>
</dbReference>
<dbReference type="InterPro" id="IPR051786">
    <property type="entry name" value="ASN_synthetase/amidase"/>
</dbReference>
<feature type="active site" description="For GATase activity" evidence="8">
    <location>
        <position position="2"/>
    </location>
</feature>
<sequence length="627" mass="70585">MCGIAGIWNRGGQAVQPEVLSAMAHALHHRGPDGEGVWSKDSIGFAHRRLSIIDLSDKGAQPFVSSDARYALTFNGEIYNYRQLRQEYFADDVFVSDSDTEVLLKLLIRFGKDAIPKLRGMFAFAFFDVVEERLLFACDPFGKKPLYYAWVDETLLFASEPKALFASGYIKPQVSPTAISDYMQHEYVAIPNTAYQNILALPGGRSMTVTKNSVSIATWWRPNVLPKSKITFDAAAKKFDDLLGQAVERRMVADVPVGIFLSGGLDSSTIAWYMRQVHPTSDIHSCSVSFDEESFNESSYADDMARALGTTHHNFVFTRSTMRETLQELLPIIDVPLADASLLPTYAVSKLARQYMKVVLGGDGADELLGGYGTFDAYEIANTLSWMPGGIWKSLEYAVQYIFPVSHRYFSFDFKLKSFLRGAQFGSPENLEVWLGAFTFAEAALLLSKSPGSAKQLSVEHHKHLHLFDQASLLHIQGYLSNDILVKFDRATMAASLEARTPFLDTDLAEFVLRLPVEYKRHKRILCHVMQGRLPADIISRKKQGFGIPVGKWFMQQGSIARQILTQERISAASVFNYSLINELLLAHEKGVQDNRKKIYTLMMYQLWYEYWIMGRIVSPRPGWGEG</sequence>
<dbReference type="InterPro" id="IPR029055">
    <property type="entry name" value="Ntn_hydrolases_N"/>
</dbReference>
<proteinExistence type="inferred from homology"/>
<gene>
    <name evidence="12" type="ORF">A3D99_00015</name>
</gene>
<protein>
    <recommendedName>
        <fullName evidence="3">asparagine synthase (glutamine-hydrolyzing)</fullName>
        <ecNumber evidence="3">6.3.5.4</ecNumber>
    </recommendedName>
</protein>
<dbReference type="NCBIfam" id="TIGR01536">
    <property type="entry name" value="asn_synth_AEB"/>
    <property type="match status" value="1"/>
</dbReference>
<evidence type="ECO:0000259" key="11">
    <source>
        <dbReference type="PROSITE" id="PS51278"/>
    </source>
</evidence>
<dbReference type="GO" id="GO:0005524">
    <property type="term" value="F:ATP binding"/>
    <property type="evidence" value="ECO:0007669"/>
    <property type="project" value="UniProtKB-KW"/>
</dbReference>
<name>A0A1G1X0Q1_9BACT</name>
<comment type="similarity">
    <text evidence="2">Belongs to the asparagine synthetase family.</text>
</comment>
<comment type="pathway">
    <text evidence="1">Amino-acid biosynthesis; L-asparagine biosynthesis; L-asparagine from L-aspartate (L-Gln route): step 1/1.</text>
</comment>
<dbReference type="AlphaFoldDB" id="A0A1G1X0Q1"/>
<evidence type="ECO:0000256" key="10">
    <source>
        <dbReference type="PIRSR" id="PIRSR001589-3"/>
    </source>
</evidence>
<comment type="caution">
    <text evidence="12">The sequence shown here is derived from an EMBL/GenBank/DDBJ whole genome shotgun (WGS) entry which is preliminary data.</text>
</comment>
<dbReference type="GO" id="GO:0006529">
    <property type="term" value="P:asparagine biosynthetic process"/>
    <property type="evidence" value="ECO:0007669"/>
    <property type="project" value="UniProtKB-KW"/>
</dbReference>
<keyword evidence="4 9" id="KW-0547">Nucleotide-binding</keyword>
<dbReference type="PIRSF" id="PIRSF001589">
    <property type="entry name" value="Asn_synthetase_glu-h"/>
    <property type="match status" value="1"/>
</dbReference>
<dbReference type="Gene3D" id="3.60.20.10">
    <property type="entry name" value="Glutamine Phosphoribosylpyrophosphate, subunit 1, domain 1"/>
    <property type="match status" value="1"/>
</dbReference>
<dbReference type="GO" id="GO:0004066">
    <property type="term" value="F:asparagine synthase (glutamine-hydrolyzing) activity"/>
    <property type="evidence" value="ECO:0007669"/>
    <property type="project" value="UniProtKB-EC"/>
</dbReference>
<dbReference type="EC" id="6.3.5.4" evidence="3"/>
<evidence type="ECO:0000256" key="4">
    <source>
        <dbReference type="ARBA" id="ARBA00022741"/>
    </source>
</evidence>
<dbReference type="Pfam" id="PF13522">
    <property type="entry name" value="GATase_6"/>
    <property type="match status" value="1"/>
</dbReference>
<evidence type="ECO:0000256" key="9">
    <source>
        <dbReference type="PIRSR" id="PIRSR001589-2"/>
    </source>
</evidence>
<dbReference type="CDD" id="cd01991">
    <property type="entry name" value="Asn_synthase_B_C"/>
    <property type="match status" value="1"/>
</dbReference>
<evidence type="ECO:0000313" key="12">
    <source>
        <dbReference type="EMBL" id="OGY33588.1"/>
    </source>
</evidence>
<keyword evidence="8" id="KW-0061">Asparagine biosynthesis</keyword>
<dbReference type="EMBL" id="MHHR01000029">
    <property type="protein sequence ID" value="OGY33588.1"/>
    <property type="molecule type" value="Genomic_DNA"/>
</dbReference>
<dbReference type="InterPro" id="IPR014729">
    <property type="entry name" value="Rossmann-like_a/b/a_fold"/>
</dbReference>
<dbReference type="SUPFAM" id="SSF56235">
    <property type="entry name" value="N-terminal nucleophile aminohydrolases (Ntn hydrolases)"/>
    <property type="match status" value="1"/>
</dbReference>
<feature type="binding site" evidence="9">
    <location>
        <position position="99"/>
    </location>
    <ligand>
        <name>L-glutamine</name>
        <dbReference type="ChEBI" id="CHEBI:58359"/>
    </ligand>
</feature>
<dbReference type="InterPro" id="IPR001962">
    <property type="entry name" value="Asn_synthase"/>
</dbReference>
<feature type="site" description="Important for beta-aspartyl-AMP intermediate formation" evidence="10">
    <location>
        <position position="363"/>
    </location>
</feature>
<dbReference type="SUPFAM" id="SSF52402">
    <property type="entry name" value="Adenine nucleotide alpha hydrolases-like"/>
    <property type="match status" value="1"/>
</dbReference>
<evidence type="ECO:0000256" key="1">
    <source>
        <dbReference type="ARBA" id="ARBA00005187"/>
    </source>
</evidence>
<dbReference type="InterPro" id="IPR017932">
    <property type="entry name" value="GATase_2_dom"/>
</dbReference>
<dbReference type="Gene3D" id="3.40.50.620">
    <property type="entry name" value="HUPs"/>
    <property type="match status" value="1"/>
</dbReference>
<reference evidence="12 13" key="1">
    <citation type="journal article" date="2016" name="Nat. Commun.">
        <title>Thousands of microbial genomes shed light on interconnected biogeochemical processes in an aquifer system.</title>
        <authorList>
            <person name="Anantharaman K."/>
            <person name="Brown C.T."/>
            <person name="Hug L.A."/>
            <person name="Sharon I."/>
            <person name="Castelle C.J."/>
            <person name="Probst A.J."/>
            <person name="Thomas B.C."/>
            <person name="Singh A."/>
            <person name="Wilkins M.J."/>
            <person name="Karaoz U."/>
            <person name="Brodie E.L."/>
            <person name="Williams K.H."/>
            <person name="Hubbard S.S."/>
            <person name="Banfield J.F."/>
        </authorList>
    </citation>
    <scope>NUCLEOTIDE SEQUENCE [LARGE SCALE GENOMIC DNA]</scope>
</reference>
<dbReference type="PANTHER" id="PTHR43284">
    <property type="entry name" value="ASPARAGINE SYNTHETASE (GLUTAMINE-HYDROLYZING)"/>
    <property type="match status" value="1"/>
</dbReference>
<dbReference type="Proteomes" id="UP000177528">
    <property type="component" value="Unassembled WGS sequence"/>
</dbReference>
<dbReference type="GO" id="GO:0005829">
    <property type="term" value="C:cytosol"/>
    <property type="evidence" value="ECO:0007669"/>
    <property type="project" value="TreeGrafter"/>
</dbReference>
<dbReference type="InterPro" id="IPR006426">
    <property type="entry name" value="Asn_synth_AEB"/>
</dbReference>
<evidence type="ECO:0000256" key="2">
    <source>
        <dbReference type="ARBA" id="ARBA00005752"/>
    </source>
</evidence>
<keyword evidence="8" id="KW-0028">Amino-acid biosynthesis</keyword>
<feature type="domain" description="Glutamine amidotransferase type-2" evidence="11">
    <location>
        <begin position="2"/>
        <end position="212"/>
    </location>
</feature>
<comment type="catalytic activity">
    <reaction evidence="7">
        <text>L-aspartate + L-glutamine + ATP + H2O = L-asparagine + L-glutamate + AMP + diphosphate + H(+)</text>
        <dbReference type="Rhea" id="RHEA:12228"/>
        <dbReference type="ChEBI" id="CHEBI:15377"/>
        <dbReference type="ChEBI" id="CHEBI:15378"/>
        <dbReference type="ChEBI" id="CHEBI:29985"/>
        <dbReference type="ChEBI" id="CHEBI:29991"/>
        <dbReference type="ChEBI" id="CHEBI:30616"/>
        <dbReference type="ChEBI" id="CHEBI:33019"/>
        <dbReference type="ChEBI" id="CHEBI:58048"/>
        <dbReference type="ChEBI" id="CHEBI:58359"/>
        <dbReference type="ChEBI" id="CHEBI:456215"/>
        <dbReference type="EC" id="6.3.5.4"/>
    </reaction>
</comment>
<dbReference type="CDD" id="cd00712">
    <property type="entry name" value="AsnB"/>
    <property type="match status" value="1"/>
</dbReference>
<evidence type="ECO:0000256" key="7">
    <source>
        <dbReference type="ARBA" id="ARBA00048741"/>
    </source>
</evidence>
<keyword evidence="6 8" id="KW-0315">Glutamine amidotransferase</keyword>
<dbReference type="PANTHER" id="PTHR43284:SF1">
    <property type="entry name" value="ASPARAGINE SYNTHETASE"/>
    <property type="match status" value="1"/>
</dbReference>
<keyword evidence="5 9" id="KW-0067">ATP-binding</keyword>
<evidence type="ECO:0000256" key="8">
    <source>
        <dbReference type="PIRSR" id="PIRSR001589-1"/>
    </source>
</evidence>
<organism evidence="12 13">
    <name type="scientific">Candidatus Andersenbacteria bacterium RIFCSPHIGHO2_12_FULL_45_11</name>
    <dbReference type="NCBI Taxonomy" id="1797281"/>
    <lineage>
        <taxon>Bacteria</taxon>
        <taxon>Candidatus Anderseniibacteriota</taxon>
    </lineage>
</organism>
<feature type="binding site" evidence="9">
    <location>
        <position position="288"/>
    </location>
    <ligand>
        <name>ATP</name>
        <dbReference type="ChEBI" id="CHEBI:30616"/>
    </ligand>
</feature>
<evidence type="ECO:0000256" key="6">
    <source>
        <dbReference type="ARBA" id="ARBA00022962"/>
    </source>
</evidence>
<evidence type="ECO:0000256" key="5">
    <source>
        <dbReference type="ARBA" id="ARBA00022840"/>
    </source>
</evidence>